<sequence>MARSGLLVLPVPPPPLAELPPILLLVALLLLLGEMVATDDIVETARPAIGTASACVVPLLYFMADAVGLPEERG</sequence>
<evidence type="ECO:0000256" key="1">
    <source>
        <dbReference type="SAM" id="Phobius"/>
    </source>
</evidence>
<reference evidence="2" key="1">
    <citation type="submission" date="2018-01" db="EMBL/GenBank/DDBJ databases">
        <title>An insight into the sialome of Amazonian anophelines.</title>
        <authorList>
            <person name="Ribeiro J.M."/>
            <person name="Scarpassa V."/>
            <person name="Calvo E."/>
        </authorList>
    </citation>
    <scope>NUCLEOTIDE SEQUENCE</scope>
</reference>
<dbReference type="AlphaFoldDB" id="A0A2M4DIG5"/>
<feature type="transmembrane region" description="Helical" evidence="1">
    <location>
        <begin position="20"/>
        <end position="37"/>
    </location>
</feature>
<accession>A0A2M4DIG5</accession>
<evidence type="ECO:0000313" key="2">
    <source>
        <dbReference type="EMBL" id="MBW77360.1"/>
    </source>
</evidence>
<dbReference type="EMBL" id="GGFL01013182">
    <property type="protein sequence ID" value="MBW77360.1"/>
    <property type="molecule type" value="Transcribed_RNA"/>
</dbReference>
<protein>
    <submittedName>
        <fullName evidence="2">Uncharacterized protein</fullName>
    </submittedName>
</protein>
<keyword evidence="1" id="KW-1133">Transmembrane helix</keyword>
<name>A0A2M4DIG5_ANODA</name>
<keyword evidence="1" id="KW-0812">Transmembrane</keyword>
<organism evidence="2">
    <name type="scientific">Anopheles darlingi</name>
    <name type="common">Mosquito</name>
    <dbReference type="NCBI Taxonomy" id="43151"/>
    <lineage>
        <taxon>Eukaryota</taxon>
        <taxon>Metazoa</taxon>
        <taxon>Ecdysozoa</taxon>
        <taxon>Arthropoda</taxon>
        <taxon>Hexapoda</taxon>
        <taxon>Insecta</taxon>
        <taxon>Pterygota</taxon>
        <taxon>Neoptera</taxon>
        <taxon>Endopterygota</taxon>
        <taxon>Diptera</taxon>
        <taxon>Nematocera</taxon>
        <taxon>Culicoidea</taxon>
        <taxon>Culicidae</taxon>
        <taxon>Anophelinae</taxon>
        <taxon>Anopheles</taxon>
    </lineage>
</organism>
<proteinExistence type="predicted"/>
<keyword evidence="1" id="KW-0472">Membrane</keyword>